<accession>A0A3R9HR03</accession>
<keyword evidence="3" id="KW-1003">Cell membrane</keyword>
<gene>
    <name evidence="12" type="ORF">AAIK43_16390</name>
    <name evidence="11" type="ORF">FOC81_06040</name>
</gene>
<evidence type="ECO:0000313" key="12">
    <source>
        <dbReference type="EMBL" id="XAN19573.1"/>
    </source>
</evidence>
<reference evidence="11 13" key="1">
    <citation type="submission" date="2020-05" db="EMBL/GenBank/DDBJ databases">
        <title>FDA dAtabase for Regulatory Grade micrObial Sequences (FDA-ARGOS): Supporting development and validation of Infectious Disease Dx tests.</title>
        <authorList>
            <person name="Sproer C."/>
            <person name="Gronow S."/>
            <person name="Severitt S."/>
            <person name="Schroder I."/>
            <person name="Tallon L."/>
            <person name="Sadzewicz L."/>
            <person name="Zhao X."/>
            <person name="Vavikolanu K."/>
            <person name="Mehta A."/>
            <person name="Aluvathingal J."/>
            <person name="Nadendla S."/>
            <person name="Myers T."/>
            <person name="Yan Y."/>
            <person name="Sichtig H."/>
        </authorList>
    </citation>
    <scope>NUCLEOTIDE SEQUENCE [LARGE SCALE GENOMIC DNA]</scope>
    <source>
        <strain evidence="11 13">FDAARGOS_787</strain>
    </source>
</reference>
<comment type="similarity">
    <text evidence="8 9">Belongs to the TRAP transporter small permease family.</text>
</comment>
<keyword evidence="4 9" id="KW-0997">Cell inner membrane</keyword>
<comment type="function">
    <text evidence="9">Part of the tripartite ATP-independent periplasmic (TRAP) transport system.</text>
</comment>
<feature type="transmembrane region" description="Helical" evidence="9">
    <location>
        <begin position="71"/>
        <end position="88"/>
    </location>
</feature>
<dbReference type="Proteomes" id="UP001446337">
    <property type="component" value="Chromosome"/>
</dbReference>
<dbReference type="GO" id="GO:0015740">
    <property type="term" value="P:C4-dicarboxylate transport"/>
    <property type="evidence" value="ECO:0007669"/>
    <property type="project" value="TreeGrafter"/>
</dbReference>
<evidence type="ECO:0000256" key="4">
    <source>
        <dbReference type="ARBA" id="ARBA00022519"/>
    </source>
</evidence>
<comment type="subcellular location">
    <subcellularLocation>
        <location evidence="1 9">Cell inner membrane</location>
        <topology evidence="1 9">Multi-pass membrane protein</topology>
    </subcellularLocation>
</comment>
<evidence type="ECO:0000313" key="11">
    <source>
        <dbReference type="EMBL" id="QKQ46269.1"/>
    </source>
</evidence>
<dbReference type="RefSeq" id="WP_062681349.1">
    <property type="nucleotide sequence ID" value="NZ_CADIJN010000003.1"/>
</dbReference>
<evidence type="ECO:0000256" key="7">
    <source>
        <dbReference type="ARBA" id="ARBA00023136"/>
    </source>
</evidence>
<dbReference type="STRING" id="32002.BVK87_13075"/>
<evidence type="ECO:0000256" key="3">
    <source>
        <dbReference type="ARBA" id="ARBA00022475"/>
    </source>
</evidence>
<reference evidence="12 14" key="2">
    <citation type="submission" date="2024-05" db="EMBL/GenBank/DDBJ databases">
        <title>Achromobacter denitrificans. BP1, complete genome.</title>
        <authorList>
            <person name="Zhang B."/>
        </authorList>
    </citation>
    <scope>NUCLEOTIDE SEQUENCE [LARGE SCALE GENOMIC DNA]</scope>
    <source>
        <strain evidence="12 14">BP1</strain>
    </source>
</reference>
<keyword evidence="14" id="KW-1185">Reference proteome</keyword>
<evidence type="ECO:0000256" key="9">
    <source>
        <dbReference type="RuleBase" id="RU369079"/>
    </source>
</evidence>
<proteinExistence type="inferred from homology"/>
<organism evidence="11 13">
    <name type="scientific">Achromobacter denitrificans</name>
    <name type="common">Alcaligenes denitrificans</name>
    <dbReference type="NCBI Taxonomy" id="32002"/>
    <lineage>
        <taxon>Bacteria</taxon>
        <taxon>Pseudomonadati</taxon>
        <taxon>Pseudomonadota</taxon>
        <taxon>Betaproteobacteria</taxon>
        <taxon>Burkholderiales</taxon>
        <taxon>Alcaligenaceae</taxon>
        <taxon>Achromobacter</taxon>
    </lineage>
</organism>
<evidence type="ECO:0000313" key="14">
    <source>
        <dbReference type="Proteomes" id="UP001446337"/>
    </source>
</evidence>
<dbReference type="PANTHER" id="PTHR35011:SF11">
    <property type="entry name" value="TRAP TRANSPORTER SMALL PERMEASE PROTEIN"/>
    <property type="match status" value="1"/>
</dbReference>
<feature type="transmembrane region" description="Helical" evidence="9">
    <location>
        <begin position="31"/>
        <end position="56"/>
    </location>
</feature>
<protein>
    <recommendedName>
        <fullName evidence="9">TRAP transporter small permease protein</fullName>
    </recommendedName>
</protein>
<dbReference type="AlphaFoldDB" id="A0A3R9HR03"/>
<dbReference type="Pfam" id="PF04290">
    <property type="entry name" value="DctQ"/>
    <property type="match status" value="1"/>
</dbReference>
<evidence type="ECO:0000259" key="10">
    <source>
        <dbReference type="Pfam" id="PF04290"/>
    </source>
</evidence>
<keyword evidence="2 9" id="KW-0813">Transport</keyword>
<dbReference type="Proteomes" id="UP000509782">
    <property type="component" value="Chromosome"/>
</dbReference>
<keyword evidence="5 9" id="KW-0812">Transmembrane</keyword>
<evidence type="ECO:0000313" key="13">
    <source>
        <dbReference type="Proteomes" id="UP000509782"/>
    </source>
</evidence>
<feature type="transmembrane region" description="Helical" evidence="9">
    <location>
        <begin position="114"/>
        <end position="131"/>
    </location>
</feature>
<keyword evidence="7 9" id="KW-0472">Membrane</keyword>
<sequence length="197" mass="21762">MSAPMPAAARSRPAAATGSAWRARVLRADRVVCWIGRLGVALTLAVVLVFCFAQVLDRYLLKTQFDAWDQLARIGMLWCAFLGAAMALRERRNVVIDLIDSHLSERVRRVRDRLFDALLLALAATLFYKGLDVVEVGHFQDIVGTPFTYAVSYAALTAGMVFFMLFLALRLLIPNAPVPRDAFARDEGNGDLPGTHP</sequence>
<name>A0A3R9HR03_ACHDE</name>
<evidence type="ECO:0000256" key="2">
    <source>
        <dbReference type="ARBA" id="ARBA00022448"/>
    </source>
</evidence>
<dbReference type="GO" id="GO:0005886">
    <property type="term" value="C:plasma membrane"/>
    <property type="evidence" value="ECO:0007669"/>
    <property type="project" value="UniProtKB-SubCell"/>
</dbReference>
<dbReference type="EMBL" id="CP054569">
    <property type="protein sequence ID" value="QKQ46269.1"/>
    <property type="molecule type" value="Genomic_DNA"/>
</dbReference>
<comment type="subunit">
    <text evidence="9">The complex comprises the extracytoplasmic solute receptor protein and the two transmembrane proteins.</text>
</comment>
<dbReference type="EMBL" id="CP154792">
    <property type="protein sequence ID" value="XAN19573.1"/>
    <property type="molecule type" value="Genomic_DNA"/>
</dbReference>
<dbReference type="OrthoDB" id="9815614at2"/>
<feature type="transmembrane region" description="Helical" evidence="9">
    <location>
        <begin position="151"/>
        <end position="173"/>
    </location>
</feature>
<dbReference type="PANTHER" id="PTHR35011">
    <property type="entry name" value="2,3-DIKETO-L-GULONATE TRAP TRANSPORTER SMALL PERMEASE PROTEIN YIAM"/>
    <property type="match status" value="1"/>
</dbReference>
<dbReference type="InterPro" id="IPR007387">
    <property type="entry name" value="TRAP_DctQ"/>
</dbReference>
<evidence type="ECO:0000256" key="1">
    <source>
        <dbReference type="ARBA" id="ARBA00004429"/>
    </source>
</evidence>
<evidence type="ECO:0000256" key="6">
    <source>
        <dbReference type="ARBA" id="ARBA00022989"/>
    </source>
</evidence>
<dbReference type="GO" id="GO:0022857">
    <property type="term" value="F:transmembrane transporter activity"/>
    <property type="evidence" value="ECO:0007669"/>
    <property type="project" value="UniProtKB-UniRule"/>
</dbReference>
<evidence type="ECO:0000256" key="8">
    <source>
        <dbReference type="ARBA" id="ARBA00038436"/>
    </source>
</evidence>
<feature type="domain" description="Tripartite ATP-independent periplasmic transporters DctQ component" evidence="10">
    <location>
        <begin position="49"/>
        <end position="171"/>
    </location>
</feature>
<evidence type="ECO:0000256" key="5">
    <source>
        <dbReference type="ARBA" id="ARBA00022692"/>
    </source>
</evidence>
<keyword evidence="6 9" id="KW-1133">Transmembrane helix</keyword>
<dbReference type="InterPro" id="IPR055348">
    <property type="entry name" value="DctQ"/>
</dbReference>
<dbReference type="GeneID" id="92845210"/>